<dbReference type="PROSITE" id="PS50952">
    <property type="entry name" value="KIX"/>
    <property type="match status" value="1"/>
</dbReference>
<dbReference type="InterPro" id="IPR037073">
    <property type="entry name" value="Nuc_rcpt_coact_CREBbp_sf"/>
</dbReference>
<dbReference type="Gene3D" id="1.10.1630.10">
    <property type="entry name" value="Nuclear receptor coactivator, CREB-bp-like, interlocking domain"/>
    <property type="match status" value="2"/>
</dbReference>
<accession>A0A834XLC4</accession>
<dbReference type="OrthoDB" id="7700608at2759"/>
<dbReference type="Pfam" id="PF02172">
    <property type="entry name" value="KIX"/>
    <property type="match status" value="1"/>
</dbReference>
<organism evidence="7 8">
    <name type="scientific">Aphidius gifuensis</name>
    <name type="common">Parasitoid wasp</name>
    <dbReference type="NCBI Taxonomy" id="684658"/>
    <lineage>
        <taxon>Eukaryota</taxon>
        <taxon>Metazoa</taxon>
        <taxon>Ecdysozoa</taxon>
        <taxon>Arthropoda</taxon>
        <taxon>Hexapoda</taxon>
        <taxon>Insecta</taxon>
        <taxon>Pterygota</taxon>
        <taxon>Neoptera</taxon>
        <taxon>Endopterygota</taxon>
        <taxon>Hymenoptera</taxon>
        <taxon>Apocrita</taxon>
        <taxon>Ichneumonoidea</taxon>
        <taxon>Braconidae</taxon>
        <taxon>Aphidiinae</taxon>
        <taxon>Aphidius</taxon>
    </lineage>
</organism>
<dbReference type="GO" id="GO:0004402">
    <property type="term" value="F:histone acetyltransferase activity"/>
    <property type="evidence" value="ECO:0007669"/>
    <property type="project" value="InterPro"/>
</dbReference>
<sequence>MSMLPNNGADAGGDEPAGGESPIGGLGLESVRLLDQMLQIIRSPNTPTPEQQSQIIQILKSNPLLMAVFLQETCIDLEPGTQILPAVLQIVERVFEPLQNEPAKQQAPHGDYGKVNPSNIGPVGVQSDGSVSTVSGVMQPSTIQRSMPVQMSNNPQDTHLMPMEQLEPKYQPKVVVQRLLQVLRSPSTPEKRTRILLILRNYPPFMAALSKLTQHHMAQQPAKAVSQIGCRQQRLEQQQKQQQQLEQLKKIFHSNLPNKANIIYRKLLVINNQQLPQSQRYHQQLAPPLLTSLIKKTYESFARKHLCDENNSDNLKSLGSQQITPTPVYKKKEWHQRVTSDLRVDSIYKILDATYPKRYPQESFSDRFQNTVEYAKKVEVYNYRLASSVSEYHHLIAAKIYSIVDRKRQKRVEQQLAQQQQQQRQRFPSSLPTNNNTNNKGKLN</sequence>
<comment type="caution">
    <text evidence="7">The sequence shown here is derived from an EMBL/GenBank/DDBJ whole genome shotgun (WGS) entry which is preliminary data.</text>
</comment>
<evidence type="ECO:0000313" key="7">
    <source>
        <dbReference type="EMBL" id="KAF7987475.1"/>
    </source>
</evidence>
<dbReference type="GO" id="GO:0005634">
    <property type="term" value="C:nucleus"/>
    <property type="evidence" value="ECO:0007669"/>
    <property type="project" value="InterPro"/>
</dbReference>
<dbReference type="InterPro" id="IPR036529">
    <property type="entry name" value="KIX_dom_sf"/>
</dbReference>
<dbReference type="SUPFAM" id="SSF47040">
    <property type="entry name" value="Kix domain of CBP (creb binding protein)"/>
    <property type="match status" value="1"/>
</dbReference>
<feature type="region of interest" description="Disordered" evidence="5">
    <location>
        <begin position="1"/>
        <end position="26"/>
    </location>
</feature>
<dbReference type="InterPro" id="IPR003101">
    <property type="entry name" value="KIX_dom"/>
</dbReference>
<evidence type="ECO:0000256" key="4">
    <source>
        <dbReference type="ARBA" id="ARBA00023242"/>
    </source>
</evidence>
<dbReference type="Proteomes" id="UP000639338">
    <property type="component" value="Unassembled WGS sequence"/>
</dbReference>
<feature type="region of interest" description="Disordered" evidence="5">
    <location>
        <begin position="412"/>
        <end position="444"/>
    </location>
</feature>
<dbReference type="EMBL" id="JACMRX010000006">
    <property type="protein sequence ID" value="KAF7987475.1"/>
    <property type="molecule type" value="Genomic_DNA"/>
</dbReference>
<keyword evidence="2" id="KW-0805">Transcription regulation</keyword>
<dbReference type="CDD" id="cd20910">
    <property type="entry name" value="NCBD_CREBBP-p300_like"/>
    <property type="match status" value="1"/>
</dbReference>
<protein>
    <recommendedName>
        <fullName evidence="6">KIX domain-containing protein</fullName>
    </recommendedName>
</protein>
<keyword evidence="1" id="KW-0677">Repeat</keyword>
<keyword evidence="3" id="KW-0804">Transcription</keyword>
<keyword evidence="8" id="KW-1185">Reference proteome</keyword>
<dbReference type="InterPro" id="IPR009110">
    <property type="entry name" value="Nuc_rcpt_coact"/>
</dbReference>
<gene>
    <name evidence="7" type="ORF">HCN44_003237</name>
</gene>
<evidence type="ECO:0000256" key="1">
    <source>
        <dbReference type="ARBA" id="ARBA00022737"/>
    </source>
</evidence>
<feature type="compositionally biased region" description="Low complexity" evidence="5">
    <location>
        <begin position="414"/>
        <end position="444"/>
    </location>
</feature>
<dbReference type="Pfam" id="PF09030">
    <property type="entry name" value="Creb_binding"/>
    <property type="match status" value="2"/>
</dbReference>
<name>A0A834XLC4_APHGI</name>
<dbReference type="Gene3D" id="1.10.246.20">
    <property type="entry name" value="Coactivator CBP, KIX domain"/>
    <property type="match status" value="1"/>
</dbReference>
<dbReference type="InterPro" id="IPR014744">
    <property type="entry name" value="Nuc_rcpt_coact_CREBbp"/>
</dbReference>
<evidence type="ECO:0000259" key="6">
    <source>
        <dbReference type="PROSITE" id="PS50952"/>
    </source>
</evidence>
<evidence type="ECO:0000313" key="8">
    <source>
        <dbReference type="Proteomes" id="UP000639338"/>
    </source>
</evidence>
<proteinExistence type="predicted"/>
<evidence type="ECO:0000256" key="5">
    <source>
        <dbReference type="SAM" id="MobiDB-lite"/>
    </source>
</evidence>
<evidence type="ECO:0000256" key="2">
    <source>
        <dbReference type="ARBA" id="ARBA00023015"/>
    </source>
</evidence>
<dbReference type="GO" id="GO:0003713">
    <property type="term" value="F:transcription coactivator activity"/>
    <property type="evidence" value="ECO:0007669"/>
    <property type="project" value="InterPro"/>
</dbReference>
<dbReference type="SUPFAM" id="SSF69125">
    <property type="entry name" value="Nuclear receptor coactivator interlocking domain"/>
    <property type="match status" value="2"/>
</dbReference>
<feature type="domain" description="KIX" evidence="6">
    <location>
        <begin position="329"/>
        <end position="408"/>
    </location>
</feature>
<keyword evidence="4" id="KW-0539">Nucleus</keyword>
<reference evidence="7 8" key="1">
    <citation type="submission" date="2020-08" db="EMBL/GenBank/DDBJ databases">
        <title>Aphidius gifuensis genome sequencing and assembly.</title>
        <authorList>
            <person name="Du Z."/>
        </authorList>
    </citation>
    <scope>NUCLEOTIDE SEQUENCE [LARGE SCALE GENOMIC DNA]</scope>
    <source>
        <strain evidence="7">YNYX2018</strain>
        <tissue evidence="7">Adults</tissue>
    </source>
</reference>
<dbReference type="AlphaFoldDB" id="A0A834XLC4"/>
<dbReference type="GO" id="GO:0000123">
    <property type="term" value="C:histone acetyltransferase complex"/>
    <property type="evidence" value="ECO:0007669"/>
    <property type="project" value="InterPro"/>
</dbReference>
<evidence type="ECO:0000256" key="3">
    <source>
        <dbReference type="ARBA" id="ARBA00023163"/>
    </source>
</evidence>